<keyword evidence="2" id="KW-1185">Reference proteome</keyword>
<dbReference type="EMBL" id="WIGN01000688">
    <property type="protein sequence ID" value="KAF6785541.1"/>
    <property type="molecule type" value="Genomic_DNA"/>
</dbReference>
<feature type="non-terminal residue" evidence="1">
    <location>
        <position position="1"/>
    </location>
</feature>
<accession>A0A8H6IMQ2</accession>
<dbReference type="AlphaFoldDB" id="A0A8H6IMQ2"/>
<comment type="caution">
    <text evidence="1">The sequence shown here is derived from an EMBL/GenBank/DDBJ whole genome shotgun (WGS) entry which is preliminary data.</text>
</comment>
<sequence length="162" mass="17168">GANGPKALAWVFVRHHLSHRHRLAHLPPSIPPIQRRHHPAQSHQYQLAQSVSVFGIILHRVINISSPSAPASSGVTTISSKVFDTIATEVPKVVSDTALSTIKYAWRIGSSGCGSGGSGGSGGRDWFKCWLRSGAVTEAGITSLFGSPPEKRVGEGGICSQR</sequence>
<evidence type="ECO:0000313" key="2">
    <source>
        <dbReference type="Proteomes" id="UP000652219"/>
    </source>
</evidence>
<protein>
    <submittedName>
        <fullName evidence="1">Uncharacterized protein</fullName>
    </submittedName>
</protein>
<reference evidence="1 2" key="1">
    <citation type="journal article" date="2020" name="Phytopathology">
        <title>Genome Sequence Resources of Colletotrichum truncatum, C. plurivorum, C. musicola, and C. sojae: Four Species Pathogenic to Soybean (Glycine max).</title>
        <authorList>
            <person name="Rogerio F."/>
            <person name="Boufleur T.R."/>
            <person name="Ciampi-Guillardi M."/>
            <person name="Sukno S.A."/>
            <person name="Thon M.R."/>
            <person name="Massola Junior N.S."/>
            <person name="Baroncelli R."/>
        </authorList>
    </citation>
    <scope>NUCLEOTIDE SEQUENCE [LARGE SCALE GENOMIC DNA]</scope>
    <source>
        <strain evidence="1 2">LFN0009</strain>
    </source>
</reference>
<name>A0A8H6IMQ2_9PEZI</name>
<proteinExistence type="predicted"/>
<gene>
    <name evidence="1" type="ORF">CSOJ01_15582</name>
</gene>
<dbReference type="Proteomes" id="UP000652219">
    <property type="component" value="Unassembled WGS sequence"/>
</dbReference>
<evidence type="ECO:0000313" key="1">
    <source>
        <dbReference type="EMBL" id="KAF6785541.1"/>
    </source>
</evidence>
<organism evidence="1 2">
    <name type="scientific">Colletotrichum sojae</name>
    <dbReference type="NCBI Taxonomy" id="2175907"/>
    <lineage>
        <taxon>Eukaryota</taxon>
        <taxon>Fungi</taxon>
        <taxon>Dikarya</taxon>
        <taxon>Ascomycota</taxon>
        <taxon>Pezizomycotina</taxon>
        <taxon>Sordariomycetes</taxon>
        <taxon>Hypocreomycetidae</taxon>
        <taxon>Glomerellales</taxon>
        <taxon>Glomerellaceae</taxon>
        <taxon>Colletotrichum</taxon>
        <taxon>Colletotrichum orchidearum species complex</taxon>
    </lineage>
</organism>